<dbReference type="GO" id="GO:0072380">
    <property type="term" value="C:TRC complex"/>
    <property type="evidence" value="ECO:0007669"/>
    <property type="project" value="TreeGrafter"/>
</dbReference>
<name>A0AA86PZ01_9EUKA</name>
<evidence type="ECO:0000313" key="5">
    <source>
        <dbReference type="Proteomes" id="UP001642409"/>
    </source>
</evidence>
<dbReference type="InterPro" id="IPR047150">
    <property type="entry name" value="SGT"/>
</dbReference>
<dbReference type="EMBL" id="CAXDID020000172">
    <property type="protein sequence ID" value="CAL6047761.1"/>
    <property type="molecule type" value="Genomic_DNA"/>
</dbReference>
<dbReference type="PANTHER" id="PTHR45831:SF2">
    <property type="entry name" value="LD24721P"/>
    <property type="match status" value="1"/>
</dbReference>
<gene>
    <name evidence="3" type="ORF">HINF_LOCUS36665</name>
    <name evidence="4" type="ORF">HINF_LOCUS42365</name>
</gene>
<keyword evidence="5" id="KW-1185">Reference proteome</keyword>
<reference evidence="3" key="1">
    <citation type="submission" date="2023-06" db="EMBL/GenBank/DDBJ databases">
        <authorList>
            <person name="Kurt Z."/>
        </authorList>
    </citation>
    <scope>NUCLEOTIDE SEQUENCE</scope>
</reference>
<dbReference type="PANTHER" id="PTHR45831">
    <property type="entry name" value="LD24721P"/>
    <property type="match status" value="1"/>
</dbReference>
<organism evidence="3">
    <name type="scientific">Hexamita inflata</name>
    <dbReference type="NCBI Taxonomy" id="28002"/>
    <lineage>
        <taxon>Eukaryota</taxon>
        <taxon>Metamonada</taxon>
        <taxon>Diplomonadida</taxon>
        <taxon>Hexamitidae</taxon>
        <taxon>Hexamitinae</taxon>
        <taxon>Hexamita</taxon>
    </lineage>
</organism>
<evidence type="ECO:0000256" key="1">
    <source>
        <dbReference type="ARBA" id="ARBA00022737"/>
    </source>
</evidence>
<dbReference type="InterPro" id="IPR011990">
    <property type="entry name" value="TPR-like_helical_dom_sf"/>
</dbReference>
<evidence type="ECO:0000313" key="3">
    <source>
        <dbReference type="EMBL" id="CAI9949020.1"/>
    </source>
</evidence>
<proteinExistence type="predicted"/>
<keyword evidence="2" id="KW-0802">TPR repeat</keyword>
<dbReference type="AlphaFoldDB" id="A0AA86PZ01"/>
<dbReference type="Proteomes" id="UP001642409">
    <property type="component" value="Unassembled WGS sequence"/>
</dbReference>
<protein>
    <submittedName>
        <fullName evidence="3">Small glutamine-rich tetratricopeptide repeat-containing protein</fullName>
    </submittedName>
    <submittedName>
        <fullName evidence="4">Small_glutamine-rich tetratricopeptide repeat-containing protein</fullName>
    </submittedName>
</protein>
<sequence length="275" mass="32244">MQQTQLLLKTNELVLKHLKYLSQNKLTKNNNELQLVISHLQEILNMQPQPSSELLDIIYYNQQKLSSEQYKDQGNSAMKAQDYTQAILQYTQAIDQSILLSESKQLRSVYYANRASALKNLNKVQDGINDLKIAVELDPGYEKAWLRLAQFYEHINNYQSAYNIYLKQNTLKQSEATLDGIDRTSKIIRKAEIIRLFPALDLEQDPKINELLQRQSVYNKLIRIKDIANPMEQYENDEIFPLLVILYPEQVKWYDHLDEIADEVKGVFKDLFKKK</sequence>
<accession>A0AA86PZ01</accession>
<comment type="caution">
    <text evidence="3">The sequence shown here is derived from an EMBL/GenBank/DDBJ whole genome shotgun (WGS) entry which is preliminary data.</text>
</comment>
<dbReference type="GO" id="GO:0060090">
    <property type="term" value="F:molecular adaptor activity"/>
    <property type="evidence" value="ECO:0007669"/>
    <property type="project" value="TreeGrafter"/>
</dbReference>
<dbReference type="GO" id="GO:0016020">
    <property type="term" value="C:membrane"/>
    <property type="evidence" value="ECO:0007669"/>
    <property type="project" value="TreeGrafter"/>
</dbReference>
<dbReference type="Gene3D" id="1.25.40.10">
    <property type="entry name" value="Tetratricopeptide repeat domain"/>
    <property type="match status" value="1"/>
</dbReference>
<keyword evidence="1" id="KW-0677">Repeat</keyword>
<dbReference type="SMART" id="SM00028">
    <property type="entry name" value="TPR"/>
    <property type="match status" value="3"/>
</dbReference>
<evidence type="ECO:0000256" key="2">
    <source>
        <dbReference type="ARBA" id="ARBA00022803"/>
    </source>
</evidence>
<dbReference type="SUPFAM" id="SSF48452">
    <property type="entry name" value="TPR-like"/>
    <property type="match status" value="1"/>
</dbReference>
<reference evidence="4 5" key="2">
    <citation type="submission" date="2024-07" db="EMBL/GenBank/DDBJ databases">
        <authorList>
            <person name="Akdeniz Z."/>
        </authorList>
    </citation>
    <scope>NUCLEOTIDE SEQUENCE [LARGE SCALE GENOMIC DNA]</scope>
</reference>
<evidence type="ECO:0000313" key="4">
    <source>
        <dbReference type="EMBL" id="CAL6047761.1"/>
    </source>
</evidence>
<dbReference type="InterPro" id="IPR019734">
    <property type="entry name" value="TPR_rpt"/>
</dbReference>
<dbReference type="GO" id="GO:0006620">
    <property type="term" value="P:post-translational protein targeting to endoplasmic reticulum membrane"/>
    <property type="evidence" value="ECO:0007669"/>
    <property type="project" value="TreeGrafter"/>
</dbReference>
<dbReference type="Pfam" id="PF13432">
    <property type="entry name" value="TPR_16"/>
    <property type="match status" value="1"/>
</dbReference>
<dbReference type="EMBL" id="CATOUU010000792">
    <property type="protein sequence ID" value="CAI9949020.1"/>
    <property type="molecule type" value="Genomic_DNA"/>
</dbReference>